<evidence type="ECO:0000256" key="1">
    <source>
        <dbReference type="SAM" id="MobiDB-lite"/>
    </source>
</evidence>
<feature type="compositionally biased region" description="Low complexity" evidence="1">
    <location>
        <begin position="521"/>
        <end position="535"/>
    </location>
</feature>
<feature type="region of interest" description="Disordered" evidence="1">
    <location>
        <begin position="218"/>
        <end position="250"/>
    </location>
</feature>
<comment type="caution">
    <text evidence="2">The sequence shown here is derived from an EMBL/GenBank/DDBJ whole genome shotgun (WGS) entry which is preliminary data.</text>
</comment>
<gene>
    <name evidence="2" type="ORF">CYMTET_15487</name>
</gene>
<evidence type="ECO:0000313" key="2">
    <source>
        <dbReference type="EMBL" id="KAK3276436.1"/>
    </source>
</evidence>
<proteinExistence type="predicted"/>
<reference evidence="2 3" key="1">
    <citation type="journal article" date="2015" name="Genome Biol. Evol.">
        <title>Comparative Genomics of a Bacterivorous Green Alga Reveals Evolutionary Causalities and Consequences of Phago-Mixotrophic Mode of Nutrition.</title>
        <authorList>
            <person name="Burns J.A."/>
            <person name="Paasch A."/>
            <person name="Narechania A."/>
            <person name="Kim E."/>
        </authorList>
    </citation>
    <scope>NUCLEOTIDE SEQUENCE [LARGE SCALE GENOMIC DNA]</scope>
    <source>
        <strain evidence="2 3">PLY_AMNH</strain>
    </source>
</reference>
<protein>
    <submittedName>
        <fullName evidence="2">Uncharacterized protein</fullName>
    </submittedName>
</protein>
<feature type="compositionally biased region" description="Acidic residues" evidence="1">
    <location>
        <begin position="218"/>
        <end position="247"/>
    </location>
</feature>
<accession>A0AAE0L8V4</accession>
<sequence length="590" mass="67177">MSANNEENEYSPEWDSSSTYTQIRKRRNTVIAAFYKWEQTGVGNVEVGNLLLNTFTKKWQLLERDAFDPTHYFGTLAKKHQGNFLRAVIKVRPSQSRLVPSLWFSSYAKRKHNTRIKTHFSPTQNFPEIYSISGNEEDQQLAITQNSQFATRILQASREQVHEDCLLTLGKTLLAYDLYNQVLEEVADELAQRYEKPENSAASLGLNALHLDTITEEPEVQQEERESEEESDAEIEFEQDPEADTDFAEGNLKTNTGELLNHEESGDFDFETVHEAYKYIETSKAETETLSDEEEEDLANQDFLASVKIHRMTYKKIGEFTTREIEQTRKQIRAHLLRNNLNIAVLSVEGKKYRNQVAPFIHVKVASETEAAALVTLAALDIDDVGYIITPKSHRFTSFNVTFKANKANCQPTLSNIIEYLKTTVFGKYVNDIPFHQTYTEKEKLTHRFFATLKKPLGRFPEPATIESRNSKHALYTMPLEYPFKKIGVIWITRNCPAKYRKAAMAKRSYTAAVDKFKTPTAKTSTAATPAESTSGISAPRKTHSGYRYGNHPPDCTCSACRITATAEPLALANKFEQLPPEPDEDMDQN</sequence>
<dbReference type="AlphaFoldDB" id="A0AAE0L8V4"/>
<evidence type="ECO:0000313" key="3">
    <source>
        <dbReference type="Proteomes" id="UP001190700"/>
    </source>
</evidence>
<dbReference type="Proteomes" id="UP001190700">
    <property type="component" value="Unassembled WGS sequence"/>
</dbReference>
<keyword evidence="3" id="KW-1185">Reference proteome</keyword>
<dbReference type="EMBL" id="LGRX02006557">
    <property type="protein sequence ID" value="KAK3276436.1"/>
    <property type="molecule type" value="Genomic_DNA"/>
</dbReference>
<feature type="region of interest" description="Disordered" evidence="1">
    <location>
        <begin position="521"/>
        <end position="546"/>
    </location>
</feature>
<name>A0AAE0L8V4_9CHLO</name>
<organism evidence="2 3">
    <name type="scientific">Cymbomonas tetramitiformis</name>
    <dbReference type="NCBI Taxonomy" id="36881"/>
    <lineage>
        <taxon>Eukaryota</taxon>
        <taxon>Viridiplantae</taxon>
        <taxon>Chlorophyta</taxon>
        <taxon>Pyramimonadophyceae</taxon>
        <taxon>Pyramimonadales</taxon>
        <taxon>Pyramimonadaceae</taxon>
        <taxon>Cymbomonas</taxon>
    </lineage>
</organism>